<organism evidence="6 7">
    <name type="scientific">Sphingobacterium cellulitidis</name>
    <dbReference type="NCBI Taxonomy" id="1768011"/>
    <lineage>
        <taxon>Bacteria</taxon>
        <taxon>Pseudomonadati</taxon>
        <taxon>Bacteroidota</taxon>
        <taxon>Sphingobacteriia</taxon>
        <taxon>Sphingobacteriales</taxon>
        <taxon>Sphingobacteriaceae</taxon>
        <taxon>Sphingobacterium</taxon>
    </lineage>
</organism>
<dbReference type="Proteomes" id="UP000614460">
    <property type="component" value="Unassembled WGS sequence"/>
</dbReference>
<reference evidence="6" key="2">
    <citation type="submission" date="2020-09" db="EMBL/GenBank/DDBJ databases">
        <authorList>
            <person name="Sun Q."/>
            <person name="Zhou Y."/>
        </authorList>
    </citation>
    <scope>NUCLEOTIDE SEQUENCE</scope>
    <source>
        <strain evidence="6">CGMCC 1.15966</strain>
    </source>
</reference>
<keyword evidence="7" id="KW-1185">Reference proteome</keyword>
<dbReference type="Pfam" id="PF00005">
    <property type="entry name" value="ABC_tran"/>
    <property type="match status" value="1"/>
</dbReference>
<gene>
    <name evidence="6" type="ORF">GCM10011516_35640</name>
</gene>
<evidence type="ECO:0000313" key="6">
    <source>
        <dbReference type="EMBL" id="GGE34894.1"/>
    </source>
</evidence>
<keyword evidence="4 6" id="KW-0067">ATP-binding</keyword>
<name>A0A8H9G1Z0_9SPHI</name>
<evidence type="ECO:0000256" key="2">
    <source>
        <dbReference type="ARBA" id="ARBA00022448"/>
    </source>
</evidence>
<dbReference type="EMBL" id="BMKM01000017">
    <property type="protein sequence ID" value="GGE34894.1"/>
    <property type="molecule type" value="Genomic_DNA"/>
</dbReference>
<dbReference type="RefSeq" id="WP_094258768.1">
    <property type="nucleotide sequence ID" value="NZ_BMKM01000017.1"/>
</dbReference>
<dbReference type="AlphaFoldDB" id="A0A8H9G1Z0"/>
<proteinExistence type="inferred from homology"/>
<feature type="domain" description="ABC transporter" evidence="5">
    <location>
        <begin position="4"/>
        <end position="234"/>
    </location>
</feature>
<evidence type="ECO:0000259" key="5">
    <source>
        <dbReference type="PROSITE" id="PS50893"/>
    </source>
</evidence>
<dbReference type="SUPFAM" id="SSF52540">
    <property type="entry name" value="P-loop containing nucleoside triphosphate hydrolases"/>
    <property type="match status" value="1"/>
</dbReference>
<dbReference type="PANTHER" id="PTHR43335">
    <property type="entry name" value="ABC TRANSPORTER, ATP-BINDING PROTEIN"/>
    <property type="match status" value="1"/>
</dbReference>
<evidence type="ECO:0000256" key="1">
    <source>
        <dbReference type="ARBA" id="ARBA00005417"/>
    </source>
</evidence>
<reference evidence="6" key="1">
    <citation type="journal article" date="2014" name="Int. J. Syst. Evol. Microbiol.">
        <title>Complete genome sequence of Corynebacterium casei LMG S-19264T (=DSM 44701T), isolated from a smear-ripened cheese.</title>
        <authorList>
            <consortium name="US DOE Joint Genome Institute (JGI-PGF)"/>
            <person name="Walter F."/>
            <person name="Albersmeier A."/>
            <person name="Kalinowski J."/>
            <person name="Ruckert C."/>
        </authorList>
    </citation>
    <scope>NUCLEOTIDE SEQUENCE</scope>
    <source>
        <strain evidence="6">CGMCC 1.15966</strain>
    </source>
</reference>
<dbReference type="InterPro" id="IPR027417">
    <property type="entry name" value="P-loop_NTPase"/>
</dbReference>
<dbReference type="Gene3D" id="3.40.50.300">
    <property type="entry name" value="P-loop containing nucleotide triphosphate hydrolases"/>
    <property type="match status" value="1"/>
</dbReference>
<dbReference type="GO" id="GO:0016887">
    <property type="term" value="F:ATP hydrolysis activity"/>
    <property type="evidence" value="ECO:0007669"/>
    <property type="project" value="InterPro"/>
</dbReference>
<keyword evidence="3" id="KW-0547">Nucleotide-binding</keyword>
<evidence type="ECO:0000256" key="4">
    <source>
        <dbReference type="ARBA" id="ARBA00022840"/>
    </source>
</evidence>
<dbReference type="PANTHER" id="PTHR43335:SF2">
    <property type="entry name" value="ABC TRANSPORTER, ATP-BINDING PROTEIN"/>
    <property type="match status" value="1"/>
</dbReference>
<dbReference type="PROSITE" id="PS00211">
    <property type="entry name" value="ABC_TRANSPORTER_1"/>
    <property type="match status" value="1"/>
</dbReference>
<dbReference type="InterPro" id="IPR017871">
    <property type="entry name" value="ABC_transporter-like_CS"/>
</dbReference>
<dbReference type="SMART" id="SM00382">
    <property type="entry name" value="AAA"/>
    <property type="match status" value="1"/>
</dbReference>
<sequence length="291" mass="32747">MNTLIINELNLSYSNNQQAIKNVSLQLENGMFGLLGPNGAGKSSLMKTIVGLQKPSSGTIMFNGENIVQEPEHIKKHLGFLPQDFGVYQKASAYDLLNHIAILKGITDQSQRKQQILELLERVNLSSFQNKEVHKFSGGMRQRFGIAQALLGDPKIIIVDEPTAGLDPEERNRFNLLLNNFSKNMIIIFSSHIVEDIQNLCPQVAIMNQGKILTLGNPKDLVQPIQGKLWGKSIDIHEEVWYKEDYRVISQKLVNGKLMISVLHDEQPKGFESIQPSLEHVYFSSIETNLN</sequence>
<evidence type="ECO:0000313" key="7">
    <source>
        <dbReference type="Proteomes" id="UP000614460"/>
    </source>
</evidence>
<dbReference type="CDD" id="cd03264">
    <property type="entry name" value="ABC_drug_resistance_like"/>
    <property type="match status" value="1"/>
</dbReference>
<accession>A0A8H9G1Z0</accession>
<protein>
    <submittedName>
        <fullName evidence="6">Multidrug ABC transporter ATP-binding protein</fullName>
    </submittedName>
</protein>
<evidence type="ECO:0000256" key="3">
    <source>
        <dbReference type="ARBA" id="ARBA00022741"/>
    </source>
</evidence>
<comment type="caution">
    <text evidence="6">The sequence shown here is derived from an EMBL/GenBank/DDBJ whole genome shotgun (WGS) entry which is preliminary data.</text>
</comment>
<dbReference type="GO" id="GO:0005524">
    <property type="term" value="F:ATP binding"/>
    <property type="evidence" value="ECO:0007669"/>
    <property type="project" value="UniProtKB-KW"/>
</dbReference>
<dbReference type="InterPro" id="IPR003439">
    <property type="entry name" value="ABC_transporter-like_ATP-bd"/>
</dbReference>
<dbReference type="InterPro" id="IPR003593">
    <property type="entry name" value="AAA+_ATPase"/>
</dbReference>
<keyword evidence="2" id="KW-0813">Transport</keyword>
<dbReference type="PROSITE" id="PS50893">
    <property type="entry name" value="ABC_TRANSPORTER_2"/>
    <property type="match status" value="1"/>
</dbReference>
<comment type="similarity">
    <text evidence="1">Belongs to the ABC transporter superfamily.</text>
</comment>